<dbReference type="CDD" id="cd03809">
    <property type="entry name" value="GT4_MtfB-like"/>
    <property type="match status" value="1"/>
</dbReference>
<keyword evidence="1" id="KW-0328">Glycosyltransferase</keyword>
<dbReference type="PANTHER" id="PTHR46401">
    <property type="entry name" value="GLYCOSYLTRANSFERASE WBBK-RELATED"/>
    <property type="match status" value="1"/>
</dbReference>
<comment type="caution">
    <text evidence="4">The sequence shown here is derived from an EMBL/GenBank/DDBJ whole genome shotgun (WGS) entry which is preliminary data.</text>
</comment>
<dbReference type="PANTHER" id="PTHR46401:SF2">
    <property type="entry name" value="GLYCOSYLTRANSFERASE WBBK-RELATED"/>
    <property type="match status" value="1"/>
</dbReference>
<organism evidence="4 5">
    <name type="scientific">Nakamurella flava</name>
    <dbReference type="NCBI Taxonomy" id="2576308"/>
    <lineage>
        <taxon>Bacteria</taxon>
        <taxon>Bacillati</taxon>
        <taxon>Actinomycetota</taxon>
        <taxon>Actinomycetes</taxon>
        <taxon>Nakamurellales</taxon>
        <taxon>Nakamurellaceae</taxon>
        <taxon>Nakamurella</taxon>
    </lineage>
</organism>
<evidence type="ECO:0000259" key="3">
    <source>
        <dbReference type="Pfam" id="PF13439"/>
    </source>
</evidence>
<keyword evidence="2 4" id="KW-0808">Transferase</keyword>
<feature type="domain" description="Glycosyltransferase subfamily 4-like N-terminal" evidence="3">
    <location>
        <begin position="16"/>
        <end position="169"/>
    </location>
</feature>
<dbReference type="GO" id="GO:0009103">
    <property type="term" value="P:lipopolysaccharide biosynthetic process"/>
    <property type="evidence" value="ECO:0007669"/>
    <property type="project" value="TreeGrafter"/>
</dbReference>
<dbReference type="SUPFAM" id="SSF53756">
    <property type="entry name" value="UDP-Glycosyltransferase/glycogen phosphorylase"/>
    <property type="match status" value="1"/>
</dbReference>
<evidence type="ECO:0000313" key="5">
    <source>
        <dbReference type="Proteomes" id="UP000306985"/>
    </source>
</evidence>
<dbReference type="Gene3D" id="3.40.50.2000">
    <property type="entry name" value="Glycogen Phosphorylase B"/>
    <property type="match status" value="2"/>
</dbReference>
<dbReference type="EMBL" id="SZZH01000003">
    <property type="protein sequence ID" value="TKV58907.1"/>
    <property type="molecule type" value="Genomic_DNA"/>
</dbReference>
<proteinExistence type="predicted"/>
<gene>
    <name evidence="4" type="ORF">FDO65_15570</name>
</gene>
<dbReference type="Proteomes" id="UP000306985">
    <property type="component" value="Unassembled WGS sequence"/>
</dbReference>
<sequence>MPTLTVVLEQLLAPIPGGTGRYAREITTALAADPPPGWDVQGVTAFHRDPAAAALPGVAGPRRLPAGHRVLAELWMRGLPPYPRGDRIHATTPLAPGGRTPIVTTVHDAVPWTHPELLTPRGVRWHRSIIGRQIRRADAIVVPSLAVADDLAGIFPAASDRLVVVPHGVTALPVPADAAERRRRLGLPDRYVTAVATLEPRKGLDVLVRAVAEPAADGIGLVVVGPPGWGGVDLAGLAREAGLPPGRVVATGRIDDADLGAVLDGAAVLAAPSRSEGFGLPVLEAMAAGVPVVTSDAPALVELVGPAGLAARREDPTALAAALATATEPDTAAALAAAGRARSAGFTWAAAAAAVWKVHTA</sequence>
<dbReference type="Pfam" id="PF13439">
    <property type="entry name" value="Glyco_transf_4"/>
    <property type="match status" value="1"/>
</dbReference>
<evidence type="ECO:0000256" key="2">
    <source>
        <dbReference type="ARBA" id="ARBA00022679"/>
    </source>
</evidence>
<dbReference type="AlphaFoldDB" id="A0A4U6QF66"/>
<dbReference type="InterPro" id="IPR028098">
    <property type="entry name" value="Glyco_trans_4-like_N"/>
</dbReference>
<name>A0A4U6QF66_9ACTN</name>
<dbReference type="Pfam" id="PF13692">
    <property type="entry name" value="Glyco_trans_1_4"/>
    <property type="match status" value="1"/>
</dbReference>
<protein>
    <submittedName>
        <fullName evidence="4">Glycosyltransferase family 4 protein</fullName>
    </submittedName>
</protein>
<dbReference type="RefSeq" id="WP_137450567.1">
    <property type="nucleotide sequence ID" value="NZ_SZZH01000003.1"/>
</dbReference>
<accession>A0A4U6QF66</accession>
<keyword evidence="5" id="KW-1185">Reference proteome</keyword>
<evidence type="ECO:0000256" key="1">
    <source>
        <dbReference type="ARBA" id="ARBA00022676"/>
    </source>
</evidence>
<dbReference type="GO" id="GO:0016757">
    <property type="term" value="F:glycosyltransferase activity"/>
    <property type="evidence" value="ECO:0007669"/>
    <property type="project" value="UniProtKB-KW"/>
</dbReference>
<dbReference type="OrthoDB" id="9801609at2"/>
<reference evidence="4 5" key="1">
    <citation type="submission" date="2019-05" db="EMBL/GenBank/DDBJ databases">
        <title>Nakamurella sp. N5BH11, whole genome shotgun sequence.</title>
        <authorList>
            <person name="Tuo L."/>
        </authorList>
    </citation>
    <scope>NUCLEOTIDE SEQUENCE [LARGE SCALE GENOMIC DNA]</scope>
    <source>
        <strain evidence="4 5">N5BH11</strain>
    </source>
</reference>
<evidence type="ECO:0000313" key="4">
    <source>
        <dbReference type="EMBL" id="TKV58907.1"/>
    </source>
</evidence>